<protein>
    <submittedName>
        <fullName evidence="1">Uncharacterized protein</fullName>
    </submittedName>
</protein>
<dbReference type="AlphaFoldDB" id="L7CFD3"/>
<name>L7CFD3_RHOBT</name>
<dbReference type="InterPro" id="IPR017850">
    <property type="entry name" value="Alkaline_phosphatase_core_sf"/>
</dbReference>
<dbReference type="Proteomes" id="UP000010959">
    <property type="component" value="Unassembled WGS sequence"/>
</dbReference>
<dbReference type="Gene3D" id="3.30.1120.10">
    <property type="match status" value="1"/>
</dbReference>
<organism evidence="1 2">
    <name type="scientific">Rhodopirellula baltica SWK14</name>
    <dbReference type="NCBI Taxonomy" id="993516"/>
    <lineage>
        <taxon>Bacteria</taxon>
        <taxon>Pseudomonadati</taxon>
        <taxon>Planctomycetota</taxon>
        <taxon>Planctomycetia</taxon>
        <taxon>Pirellulales</taxon>
        <taxon>Pirellulaceae</taxon>
        <taxon>Rhodopirellula</taxon>
    </lineage>
</organism>
<dbReference type="SUPFAM" id="SSF53649">
    <property type="entry name" value="Alkaline phosphatase-like"/>
    <property type="match status" value="1"/>
</dbReference>
<proteinExistence type="predicted"/>
<reference evidence="1 2" key="1">
    <citation type="journal article" date="2013" name="Mar. Genomics">
        <title>Expression of sulfatases in Rhodopirellula baltica and the diversity of sulfatases in the genus Rhodopirellula.</title>
        <authorList>
            <person name="Wegner C.E."/>
            <person name="Richter-Heitmann T."/>
            <person name="Klindworth A."/>
            <person name="Klockow C."/>
            <person name="Richter M."/>
            <person name="Achstetter T."/>
            <person name="Glockner F.O."/>
            <person name="Harder J."/>
        </authorList>
    </citation>
    <scope>NUCLEOTIDE SEQUENCE [LARGE SCALE GENOMIC DNA]</scope>
    <source>
        <strain evidence="1 2">SWK14</strain>
    </source>
</reference>
<evidence type="ECO:0000313" key="1">
    <source>
        <dbReference type="EMBL" id="ELP32738.1"/>
    </source>
</evidence>
<accession>L7CFD3</accession>
<dbReference type="PATRIC" id="fig|993516.3.peg.3521"/>
<dbReference type="RefSeq" id="WP_007338237.1">
    <property type="nucleotide sequence ID" value="NZ_AMWG01000092.1"/>
</dbReference>
<sequence>MSSATVDKNGKWLASADLSYCELYDIVADPLEKVGLAVQDSEIVARLSNSLTDWREMLPDNPVETYFHLSANRY</sequence>
<comment type="caution">
    <text evidence="1">The sequence shown here is derived from an EMBL/GenBank/DDBJ whole genome shotgun (WGS) entry which is preliminary data.</text>
</comment>
<gene>
    <name evidence="1" type="ORF">RBSWK_03309</name>
</gene>
<dbReference type="EMBL" id="AMWG01000092">
    <property type="protein sequence ID" value="ELP32738.1"/>
    <property type="molecule type" value="Genomic_DNA"/>
</dbReference>
<evidence type="ECO:0000313" key="2">
    <source>
        <dbReference type="Proteomes" id="UP000010959"/>
    </source>
</evidence>